<accession>A0AAE7SQS1</accession>
<dbReference type="InterPro" id="IPR050263">
    <property type="entry name" value="Bact_Fimbrial_Adh_Pro"/>
</dbReference>
<dbReference type="Proteomes" id="UP000503464">
    <property type="component" value="Chromosome"/>
</dbReference>
<feature type="domain" description="Fimbrial-type adhesion" evidence="6">
    <location>
        <begin position="201"/>
        <end position="334"/>
    </location>
</feature>
<dbReference type="InterPro" id="IPR008966">
    <property type="entry name" value="Adhesion_dom_sf"/>
</dbReference>
<name>A0AAE7SQS1_SERFO</name>
<comment type="subcellular location">
    <subcellularLocation>
        <location evidence="1">Fimbrium</location>
    </subcellularLocation>
</comment>
<evidence type="ECO:0000256" key="1">
    <source>
        <dbReference type="ARBA" id="ARBA00004561"/>
    </source>
</evidence>
<dbReference type="InterPro" id="IPR000259">
    <property type="entry name" value="Adhesion_dom_fimbrial"/>
</dbReference>
<sequence>MKNIVKMMGGVLFLYSTHAWSFFACNTESAGVTINAPTLVVQRDVPVGTRLAAPEFTSPITLLFSCPEGRSYPTAVQYLGIKAATVYSGMTAGGGRIYKTNLPGLGIQLGGTTETVGPAGWIGTSNNIDGNVNQGAFRFTIGSGVLRTWIGGAAVTFYKIGDMSSGVLNQQVGSLILGNVDSWAQPEVPVNITGMSVSVLACSLTTPTVAAPLGNVYATAFTGVGSTTGNVDFNLGLNCAAGTKVNVTMNGTQNTDTANTSVLALTGAGSAGVAKGVGAQILYNNTPLNIGSRLLLKTAAGGIETFPFKARYYQTLSNILPGSANATATLSITYL</sequence>
<dbReference type="PANTHER" id="PTHR33420:SF12">
    <property type="entry name" value="FIMBRIN-LIKE PROTEIN FIMI-RELATED"/>
    <property type="match status" value="1"/>
</dbReference>
<dbReference type="PANTHER" id="PTHR33420">
    <property type="entry name" value="FIMBRIAL SUBUNIT ELFA-RELATED"/>
    <property type="match status" value="1"/>
</dbReference>
<dbReference type="GO" id="GO:0009289">
    <property type="term" value="C:pilus"/>
    <property type="evidence" value="ECO:0007669"/>
    <property type="project" value="UniProtKB-SubCell"/>
</dbReference>
<dbReference type="GO" id="GO:0043709">
    <property type="term" value="P:cell adhesion involved in single-species biofilm formation"/>
    <property type="evidence" value="ECO:0007669"/>
    <property type="project" value="TreeGrafter"/>
</dbReference>
<dbReference type="AlphaFoldDB" id="A0AAE7SQS1"/>
<gene>
    <name evidence="7" type="ORF">G9399_27180</name>
</gene>
<evidence type="ECO:0000256" key="3">
    <source>
        <dbReference type="ARBA" id="ARBA00022729"/>
    </source>
</evidence>
<evidence type="ECO:0000256" key="2">
    <source>
        <dbReference type="ARBA" id="ARBA00006671"/>
    </source>
</evidence>
<dbReference type="Pfam" id="PF00419">
    <property type="entry name" value="Fimbrial"/>
    <property type="match status" value="1"/>
</dbReference>
<feature type="signal peptide" evidence="5">
    <location>
        <begin position="1"/>
        <end position="24"/>
    </location>
</feature>
<organism evidence="7 8">
    <name type="scientific">Serratia fonticola</name>
    <dbReference type="NCBI Taxonomy" id="47917"/>
    <lineage>
        <taxon>Bacteria</taxon>
        <taxon>Pseudomonadati</taxon>
        <taxon>Pseudomonadota</taxon>
        <taxon>Gammaproteobacteria</taxon>
        <taxon>Enterobacterales</taxon>
        <taxon>Yersiniaceae</taxon>
        <taxon>Serratia</taxon>
    </lineage>
</organism>
<dbReference type="Gene3D" id="2.60.40.3310">
    <property type="match status" value="1"/>
</dbReference>
<evidence type="ECO:0000256" key="5">
    <source>
        <dbReference type="SAM" id="SignalP"/>
    </source>
</evidence>
<evidence type="ECO:0000313" key="7">
    <source>
        <dbReference type="EMBL" id="QXT42950.1"/>
    </source>
</evidence>
<dbReference type="InterPro" id="IPR036937">
    <property type="entry name" value="Adhesion_dom_fimbrial_sf"/>
</dbReference>
<dbReference type="Gene3D" id="2.60.40.1090">
    <property type="entry name" value="Fimbrial-type adhesion domain"/>
    <property type="match status" value="1"/>
</dbReference>
<feature type="chain" id="PRO_5042077202" evidence="5">
    <location>
        <begin position="25"/>
        <end position="335"/>
    </location>
</feature>
<comment type="similarity">
    <text evidence="2">Belongs to the fimbrial protein family.</text>
</comment>
<dbReference type="PROSITE" id="PS51257">
    <property type="entry name" value="PROKAR_LIPOPROTEIN"/>
    <property type="match status" value="1"/>
</dbReference>
<proteinExistence type="inferred from homology"/>
<evidence type="ECO:0000256" key="4">
    <source>
        <dbReference type="ARBA" id="ARBA00023263"/>
    </source>
</evidence>
<protein>
    <submittedName>
        <fullName evidence="7">Fimbrial protein</fullName>
    </submittedName>
</protein>
<keyword evidence="3 5" id="KW-0732">Signal</keyword>
<dbReference type="SUPFAM" id="SSF49401">
    <property type="entry name" value="Bacterial adhesins"/>
    <property type="match status" value="1"/>
</dbReference>
<dbReference type="EMBL" id="CP054160">
    <property type="protein sequence ID" value="QXT42950.1"/>
    <property type="molecule type" value="Genomic_DNA"/>
</dbReference>
<evidence type="ECO:0000259" key="6">
    <source>
        <dbReference type="Pfam" id="PF00419"/>
    </source>
</evidence>
<reference evidence="8" key="1">
    <citation type="submission" date="2020-03" db="EMBL/GenBank/DDBJ databases">
        <title>Genome sequences of seven Enterobacteriaceae strains isolated from Canadian wastewater treatment facilities.</title>
        <authorList>
            <person name="Huang H."/>
            <person name="Chmara J.T."/>
            <person name="Duceppe M.-O."/>
        </authorList>
    </citation>
    <scope>NUCLEOTIDE SEQUENCE [LARGE SCALE GENOMIC DNA]</scope>
    <source>
        <strain evidence="8">Biosolid 3</strain>
    </source>
</reference>
<evidence type="ECO:0000313" key="8">
    <source>
        <dbReference type="Proteomes" id="UP000503464"/>
    </source>
</evidence>
<dbReference type="RefSeq" id="WP_221035442.1">
    <property type="nucleotide sequence ID" value="NZ_CP054160.3"/>
</dbReference>
<keyword evidence="4" id="KW-0281">Fimbrium</keyword>